<protein>
    <submittedName>
        <fullName evidence="3">Retropepsin-like domain-containing protein</fullName>
    </submittedName>
</protein>
<dbReference type="Pfam" id="PF13650">
    <property type="entry name" value="Asp_protease_2"/>
    <property type="match status" value="1"/>
</dbReference>
<gene>
    <name evidence="3" type="ORF">LSG31_02875</name>
</gene>
<keyword evidence="4" id="KW-1185">Reference proteome</keyword>
<sequence>MAIEIRLMHGLPIIDIDVVFSGRRLCVKNVLLDTGSAGTILNADIVSEIGVKPEETDKTAVIHGVGGTEIVFTKWFDSVTLGDSFVSPCKIEIGAMDYGIDIQGILGFDFIRLAKLVIDTVNMKIYSVN</sequence>
<dbReference type="PROSITE" id="PS50175">
    <property type="entry name" value="ASP_PROT_RETROV"/>
    <property type="match status" value="1"/>
</dbReference>
<dbReference type="InterPro" id="IPR021109">
    <property type="entry name" value="Peptidase_aspartic_dom_sf"/>
</dbReference>
<accession>A0ABY4CPT5</accession>
<organism evidence="3 4">
    <name type="scientific">Fodinisporobacter ferrooxydans</name>
    <dbReference type="NCBI Taxonomy" id="2901836"/>
    <lineage>
        <taxon>Bacteria</taxon>
        <taxon>Bacillati</taxon>
        <taxon>Bacillota</taxon>
        <taxon>Bacilli</taxon>
        <taxon>Bacillales</taxon>
        <taxon>Alicyclobacillaceae</taxon>
        <taxon>Fodinisporobacter</taxon>
    </lineage>
</organism>
<feature type="domain" description="Peptidase A2" evidence="2">
    <location>
        <begin position="28"/>
        <end position="67"/>
    </location>
</feature>
<dbReference type="EMBL" id="CP089291">
    <property type="protein sequence ID" value="UOF91218.1"/>
    <property type="molecule type" value="Genomic_DNA"/>
</dbReference>
<keyword evidence="1" id="KW-0378">Hydrolase</keyword>
<evidence type="ECO:0000313" key="4">
    <source>
        <dbReference type="Proteomes" id="UP000830167"/>
    </source>
</evidence>
<evidence type="ECO:0000313" key="3">
    <source>
        <dbReference type="EMBL" id="UOF91218.1"/>
    </source>
</evidence>
<reference evidence="3" key="1">
    <citation type="submission" date="2021-12" db="EMBL/GenBank/DDBJ databases">
        <title>Alicyclobacillaceae gen. nov., sp. nov., isolated from chalcocite enrichment system.</title>
        <authorList>
            <person name="Jiang Z."/>
        </authorList>
    </citation>
    <scope>NUCLEOTIDE SEQUENCE</scope>
    <source>
        <strain evidence="3">MYW30-H2</strain>
    </source>
</reference>
<dbReference type="InterPro" id="IPR001995">
    <property type="entry name" value="Peptidase_A2_cat"/>
</dbReference>
<dbReference type="Proteomes" id="UP000830167">
    <property type="component" value="Chromosome"/>
</dbReference>
<dbReference type="RefSeq" id="WP_347437908.1">
    <property type="nucleotide sequence ID" value="NZ_CP089291.1"/>
</dbReference>
<proteinExistence type="predicted"/>
<evidence type="ECO:0000259" key="2">
    <source>
        <dbReference type="PROSITE" id="PS50175"/>
    </source>
</evidence>
<dbReference type="SUPFAM" id="SSF50630">
    <property type="entry name" value="Acid proteases"/>
    <property type="match status" value="1"/>
</dbReference>
<name>A0ABY4CPT5_9BACL</name>
<dbReference type="Gene3D" id="2.40.70.10">
    <property type="entry name" value="Acid Proteases"/>
    <property type="match status" value="1"/>
</dbReference>
<evidence type="ECO:0000256" key="1">
    <source>
        <dbReference type="ARBA" id="ARBA00022801"/>
    </source>
</evidence>